<proteinExistence type="predicted"/>
<dbReference type="EMBL" id="WIXP02000007">
    <property type="protein sequence ID" value="KAF6208146.1"/>
    <property type="molecule type" value="Genomic_DNA"/>
</dbReference>
<keyword evidence="3" id="KW-1185">Reference proteome</keyword>
<reference evidence="2" key="1">
    <citation type="journal article" date="2021" name="Mol. Ecol. Resour.">
        <title>Apolygus lucorum genome provides insights into omnivorousness and mesophyll feeding.</title>
        <authorList>
            <person name="Liu Y."/>
            <person name="Liu H."/>
            <person name="Wang H."/>
            <person name="Huang T."/>
            <person name="Liu B."/>
            <person name="Yang B."/>
            <person name="Yin L."/>
            <person name="Li B."/>
            <person name="Zhang Y."/>
            <person name="Zhang S."/>
            <person name="Jiang F."/>
            <person name="Zhang X."/>
            <person name="Ren Y."/>
            <person name="Wang B."/>
            <person name="Wang S."/>
            <person name="Lu Y."/>
            <person name="Wu K."/>
            <person name="Fan W."/>
            <person name="Wang G."/>
        </authorList>
    </citation>
    <scope>NUCLEOTIDE SEQUENCE</scope>
    <source>
        <strain evidence="2">12Hb</strain>
    </source>
</reference>
<feature type="region of interest" description="Disordered" evidence="1">
    <location>
        <begin position="181"/>
        <end position="203"/>
    </location>
</feature>
<dbReference type="OrthoDB" id="6657230at2759"/>
<organism evidence="2 3">
    <name type="scientific">Apolygus lucorum</name>
    <name type="common">Small green plant bug</name>
    <name type="synonym">Lygocoris lucorum</name>
    <dbReference type="NCBI Taxonomy" id="248454"/>
    <lineage>
        <taxon>Eukaryota</taxon>
        <taxon>Metazoa</taxon>
        <taxon>Ecdysozoa</taxon>
        <taxon>Arthropoda</taxon>
        <taxon>Hexapoda</taxon>
        <taxon>Insecta</taxon>
        <taxon>Pterygota</taxon>
        <taxon>Neoptera</taxon>
        <taxon>Paraneoptera</taxon>
        <taxon>Hemiptera</taxon>
        <taxon>Heteroptera</taxon>
        <taxon>Panheteroptera</taxon>
        <taxon>Cimicomorpha</taxon>
        <taxon>Miridae</taxon>
        <taxon>Mirini</taxon>
        <taxon>Apolygus</taxon>
    </lineage>
</organism>
<dbReference type="AlphaFoldDB" id="A0A6A4JZM8"/>
<feature type="compositionally biased region" description="Polar residues" evidence="1">
    <location>
        <begin position="1"/>
        <end position="14"/>
    </location>
</feature>
<protein>
    <submittedName>
        <fullName evidence="2">Uncharacterized protein</fullName>
    </submittedName>
</protein>
<accession>A0A6A4JZM8</accession>
<feature type="region of interest" description="Disordered" evidence="1">
    <location>
        <begin position="1"/>
        <end position="57"/>
    </location>
</feature>
<dbReference type="Proteomes" id="UP000466442">
    <property type="component" value="Unassembled WGS sequence"/>
</dbReference>
<name>A0A6A4JZM8_APOLU</name>
<evidence type="ECO:0000313" key="2">
    <source>
        <dbReference type="EMBL" id="KAF6208146.1"/>
    </source>
</evidence>
<evidence type="ECO:0000313" key="3">
    <source>
        <dbReference type="Proteomes" id="UP000466442"/>
    </source>
</evidence>
<sequence length="297" mass="32458">MSTASLHQAHQGSPQLPGHPDMLSLPTTPQLAKRTRSQLQETPSAMAKGAVSDSDSDTSVEGYFLTRGAFLLTPSHDLNMDKAATILDKMNFKGPFSLTKTATGILFKFADPDDYNATYKKGFHKVTGARFYKKIPIPCRPQKTFVVLVLDVPEDLPEEDIRHSLYKFQSVVEVSRVHSMPTTNTAEKGATTPGTKEGKEGSGYSPPLVRITLASMDECNTLLQNGLDFYGATFFPTEPGPSNSLVKVVRKSSFSNMYQSGKLWEAGSKVRELLPVFDAAGFAKIPPPPSKTIKPRT</sequence>
<gene>
    <name evidence="2" type="ORF">GE061_016597</name>
</gene>
<evidence type="ECO:0000256" key="1">
    <source>
        <dbReference type="SAM" id="MobiDB-lite"/>
    </source>
</evidence>
<comment type="caution">
    <text evidence="2">The sequence shown here is derived from an EMBL/GenBank/DDBJ whole genome shotgun (WGS) entry which is preliminary data.</text>
</comment>